<sequence>MRSSRPAMAFATLAVLAMGTVVAAVPAQAAATGQVRVDQVGYGTGETKQAYLMATSAASGAQFAVVDSGGKSVLTGKVGASTGKWSSTYSAVYPIDFSAVRDPGTYQIKVSGAVSANSPSFRVDTQAALFTPVSDALATFFQAQRDGSDVVPGVLGRKPSHLTDKSATVYAVPTFTGDDTITSALTRIGGPIDVSGGWFDAGDFLKFTETTSYAVTNLLLSQRVQATPTVAAEARHGLDWLGRMWNQQTGVLYAQVGVGGGSSKANFVGDHDVWRLPEADDALNVKPGDSAYYVKYRPVFAANQAGKPISPNLAGRVAAAFAVAAQNIAGTDQARAKQYLATAAAIYGKADTSGGAIVSAYPHGYYPESSYLDDLELGATELSLAATALGDSRAAGWTSDAAKWAKAYLASGDKGTLNVYDTSAIAHADLVAVLRAAGGHADVTEAQLVGDLKRQLQDGVTRAASSPFRTGASVTDFDVASHSFGFVATALLYGSITGSHEFDAFATQQRAFTLGANAWGSTLVVGVGTTFPHCMQHQVANLAGSLNGGSKVVVGAVVNGPNNASLFKTIDSLPDGGKSCGVSSFKQFDSSTSRYMDDARTWQSSEPAIDFTSTAALALALTARG</sequence>
<evidence type="ECO:0000256" key="3">
    <source>
        <dbReference type="ARBA" id="ARBA00023277"/>
    </source>
</evidence>
<dbReference type="InterPro" id="IPR012341">
    <property type="entry name" value="6hp_glycosidase-like_sf"/>
</dbReference>
<comment type="similarity">
    <text evidence="1">Belongs to the glycosyl hydrolase 9 (cellulase E) family.</text>
</comment>
<proteinExistence type="inferred from homology"/>
<keyword evidence="10" id="KW-1185">Reference proteome</keyword>
<keyword evidence="5" id="KW-0624">Polysaccharide degradation</keyword>
<reference evidence="9 10" key="2">
    <citation type="submission" date="2019-09" db="EMBL/GenBank/DDBJ databases">
        <authorList>
            <person name="Jin C."/>
        </authorList>
    </citation>
    <scope>NUCLEOTIDE SEQUENCE [LARGE SCALE GENOMIC DNA]</scope>
    <source>
        <strain evidence="9 10">AN110305</strain>
    </source>
</reference>
<evidence type="ECO:0000259" key="7">
    <source>
        <dbReference type="Pfam" id="PF00759"/>
    </source>
</evidence>
<dbReference type="Pfam" id="PF02927">
    <property type="entry name" value="CelD_N"/>
    <property type="match status" value="1"/>
</dbReference>
<dbReference type="OrthoDB" id="9808897at2"/>
<accession>A0A5B2X8J2</accession>
<dbReference type="SUPFAM" id="SSF48208">
    <property type="entry name" value="Six-hairpin glycosidases"/>
    <property type="match status" value="1"/>
</dbReference>
<dbReference type="Gene3D" id="2.60.40.10">
    <property type="entry name" value="Immunoglobulins"/>
    <property type="match status" value="1"/>
</dbReference>
<evidence type="ECO:0000256" key="2">
    <source>
        <dbReference type="ARBA" id="ARBA00022801"/>
    </source>
</evidence>
<evidence type="ECO:0000313" key="9">
    <source>
        <dbReference type="EMBL" id="KAA2259555.1"/>
    </source>
</evidence>
<feature type="domain" description="Cellulase Ig-like" evidence="8">
    <location>
        <begin position="32"/>
        <end position="113"/>
    </location>
</feature>
<dbReference type="SUPFAM" id="SSF81296">
    <property type="entry name" value="E set domains"/>
    <property type="match status" value="1"/>
</dbReference>
<dbReference type="PANTHER" id="PTHR22298">
    <property type="entry name" value="ENDO-1,4-BETA-GLUCANASE"/>
    <property type="match status" value="1"/>
</dbReference>
<keyword evidence="4" id="KW-0326">Glycosidase</keyword>
<feature type="chain" id="PRO_5022941963" evidence="6">
    <location>
        <begin position="24"/>
        <end position="625"/>
    </location>
</feature>
<dbReference type="Gene3D" id="1.50.10.10">
    <property type="match status" value="1"/>
</dbReference>
<dbReference type="Pfam" id="PF00759">
    <property type="entry name" value="Glyco_hydro_9"/>
    <property type="match status" value="1"/>
</dbReference>
<evidence type="ECO:0000256" key="4">
    <source>
        <dbReference type="ARBA" id="ARBA00023295"/>
    </source>
</evidence>
<reference evidence="9 10" key="1">
    <citation type="submission" date="2019-09" db="EMBL/GenBank/DDBJ databases">
        <title>Goodfellowia gen. nov., a new genus of the Pseudonocardineae related to Actinoalloteichus, containing Goodfellowia coeruleoviolacea gen. nov., comb. nov. gen. nov., comb. nov.</title>
        <authorList>
            <person name="Labeda D."/>
        </authorList>
    </citation>
    <scope>NUCLEOTIDE SEQUENCE [LARGE SCALE GENOMIC DNA]</scope>
    <source>
        <strain evidence="9 10">AN110305</strain>
    </source>
</reference>
<dbReference type="InterPro" id="IPR014756">
    <property type="entry name" value="Ig_E-set"/>
</dbReference>
<protein>
    <submittedName>
        <fullName evidence="9">Uncharacterized protein</fullName>
    </submittedName>
</protein>
<dbReference type="InterPro" id="IPR004197">
    <property type="entry name" value="Cellulase_Ig-like"/>
</dbReference>
<dbReference type="AlphaFoldDB" id="A0A5B2X8J2"/>
<keyword evidence="3" id="KW-0119">Carbohydrate metabolism</keyword>
<dbReference type="GO" id="GO:0008810">
    <property type="term" value="F:cellulase activity"/>
    <property type="evidence" value="ECO:0007669"/>
    <property type="project" value="InterPro"/>
</dbReference>
<organism evidence="9 10">
    <name type="scientific">Solihabitans fulvus</name>
    <dbReference type="NCBI Taxonomy" id="1892852"/>
    <lineage>
        <taxon>Bacteria</taxon>
        <taxon>Bacillati</taxon>
        <taxon>Actinomycetota</taxon>
        <taxon>Actinomycetes</taxon>
        <taxon>Pseudonocardiales</taxon>
        <taxon>Pseudonocardiaceae</taxon>
        <taxon>Solihabitans</taxon>
    </lineage>
</organism>
<dbReference type="InterPro" id="IPR008928">
    <property type="entry name" value="6-hairpin_glycosidase_sf"/>
</dbReference>
<gene>
    <name evidence="9" type="ORF">F0L68_21785</name>
</gene>
<evidence type="ECO:0000313" key="10">
    <source>
        <dbReference type="Proteomes" id="UP000323454"/>
    </source>
</evidence>
<keyword evidence="6" id="KW-0732">Signal</keyword>
<keyword evidence="2" id="KW-0378">Hydrolase</keyword>
<dbReference type="RefSeq" id="WP_149851468.1">
    <property type="nucleotide sequence ID" value="NZ_VUOB01000038.1"/>
</dbReference>
<dbReference type="CDD" id="cd02850">
    <property type="entry name" value="E_set_Cellulase_N"/>
    <property type="match status" value="1"/>
</dbReference>
<comment type="caution">
    <text evidence="9">The sequence shown here is derived from an EMBL/GenBank/DDBJ whole genome shotgun (WGS) entry which is preliminary data.</text>
</comment>
<dbReference type="InterPro" id="IPR013783">
    <property type="entry name" value="Ig-like_fold"/>
</dbReference>
<dbReference type="InterPro" id="IPR001701">
    <property type="entry name" value="Glyco_hydro_9"/>
</dbReference>
<evidence type="ECO:0000256" key="6">
    <source>
        <dbReference type="SAM" id="SignalP"/>
    </source>
</evidence>
<evidence type="ECO:0000259" key="8">
    <source>
        <dbReference type="Pfam" id="PF02927"/>
    </source>
</evidence>
<evidence type="ECO:0000256" key="1">
    <source>
        <dbReference type="ARBA" id="ARBA00007072"/>
    </source>
</evidence>
<evidence type="ECO:0000256" key="5">
    <source>
        <dbReference type="ARBA" id="ARBA00023326"/>
    </source>
</evidence>
<feature type="domain" description="Glycoside hydrolase family 9" evidence="7">
    <location>
        <begin position="136"/>
        <end position="618"/>
    </location>
</feature>
<dbReference type="GO" id="GO:0000272">
    <property type="term" value="P:polysaccharide catabolic process"/>
    <property type="evidence" value="ECO:0007669"/>
    <property type="project" value="UniProtKB-KW"/>
</dbReference>
<dbReference type="Proteomes" id="UP000323454">
    <property type="component" value="Unassembled WGS sequence"/>
</dbReference>
<name>A0A5B2X8J2_9PSEU</name>
<feature type="signal peptide" evidence="6">
    <location>
        <begin position="1"/>
        <end position="23"/>
    </location>
</feature>
<dbReference type="EMBL" id="VUOB01000038">
    <property type="protein sequence ID" value="KAA2259555.1"/>
    <property type="molecule type" value="Genomic_DNA"/>
</dbReference>